<sequence>MATKYELPEQADASILSNFGEEVEMKTFKTNVLPTLECDKDQALVIKIICLGGYMFGVGRKGELIKDYLQVTQPARIGYYPPLLIGCDFHVKTIK</sequence>
<name>A0ABN8QZD3_9CNID</name>
<dbReference type="EMBL" id="CALNXK010000160">
    <property type="protein sequence ID" value="CAH3170953.1"/>
    <property type="molecule type" value="Genomic_DNA"/>
</dbReference>
<proteinExistence type="predicted"/>
<organism evidence="1 2">
    <name type="scientific">Porites lobata</name>
    <dbReference type="NCBI Taxonomy" id="104759"/>
    <lineage>
        <taxon>Eukaryota</taxon>
        <taxon>Metazoa</taxon>
        <taxon>Cnidaria</taxon>
        <taxon>Anthozoa</taxon>
        <taxon>Hexacorallia</taxon>
        <taxon>Scleractinia</taxon>
        <taxon>Fungiina</taxon>
        <taxon>Poritidae</taxon>
        <taxon>Porites</taxon>
    </lineage>
</organism>
<evidence type="ECO:0000313" key="2">
    <source>
        <dbReference type="Proteomes" id="UP001159405"/>
    </source>
</evidence>
<comment type="caution">
    <text evidence="1">The sequence shown here is derived from an EMBL/GenBank/DDBJ whole genome shotgun (WGS) entry which is preliminary data.</text>
</comment>
<evidence type="ECO:0000313" key="1">
    <source>
        <dbReference type="EMBL" id="CAH3170953.1"/>
    </source>
</evidence>
<dbReference type="Proteomes" id="UP001159405">
    <property type="component" value="Unassembled WGS sequence"/>
</dbReference>
<gene>
    <name evidence="1" type="ORF">PLOB_00011547</name>
</gene>
<accession>A0ABN8QZD3</accession>
<keyword evidence="2" id="KW-1185">Reference proteome</keyword>
<reference evidence="1 2" key="1">
    <citation type="submission" date="2022-05" db="EMBL/GenBank/DDBJ databases">
        <authorList>
            <consortium name="Genoscope - CEA"/>
            <person name="William W."/>
        </authorList>
    </citation>
    <scope>NUCLEOTIDE SEQUENCE [LARGE SCALE GENOMIC DNA]</scope>
</reference>
<protein>
    <submittedName>
        <fullName evidence="1">Uncharacterized protein</fullName>
    </submittedName>
</protein>